<dbReference type="SUPFAM" id="SSF57783">
    <property type="entry name" value="Zinc beta-ribbon"/>
    <property type="match status" value="1"/>
</dbReference>
<dbReference type="EMBL" id="LAZR01018599">
    <property type="protein sequence ID" value="KKL95764.1"/>
    <property type="molecule type" value="Genomic_DNA"/>
</dbReference>
<gene>
    <name evidence="3" type="ORF">LCGC14_1851280</name>
</gene>
<protein>
    <recommendedName>
        <fullName evidence="2">Zinc finger CHC2-type domain-containing protein</fullName>
    </recommendedName>
</protein>
<feature type="domain" description="Zinc finger CHC2-type" evidence="2">
    <location>
        <begin position="64"/>
        <end position="136"/>
    </location>
</feature>
<evidence type="ECO:0000313" key="3">
    <source>
        <dbReference type="EMBL" id="KKL95764.1"/>
    </source>
</evidence>
<dbReference type="GO" id="GO:0006260">
    <property type="term" value="P:DNA replication"/>
    <property type="evidence" value="ECO:0007669"/>
    <property type="project" value="InterPro"/>
</dbReference>
<accession>A0A0F9GA97</accession>
<reference evidence="3" key="1">
    <citation type="journal article" date="2015" name="Nature">
        <title>Complex archaea that bridge the gap between prokaryotes and eukaryotes.</title>
        <authorList>
            <person name="Spang A."/>
            <person name="Saw J.H."/>
            <person name="Jorgensen S.L."/>
            <person name="Zaremba-Niedzwiedzka K."/>
            <person name="Martijn J."/>
            <person name="Lind A.E."/>
            <person name="van Eijk R."/>
            <person name="Schleper C."/>
            <person name="Guy L."/>
            <person name="Ettema T.J."/>
        </authorList>
    </citation>
    <scope>NUCLEOTIDE SEQUENCE</scope>
</reference>
<dbReference type="Pfam" id="PF01807">
    <property type="entry name" value="Zn_ribbon_DnaG"/>
    <property type="match status" value="1"/>
</dbReference>
<dbReference type="GO" id="GO:0003899">
    <property type="term" value="F:DNA-directed RNA polymerase activity"/>
    <property type="evidence" value="ECO:0007669"/>
    <property type="project" value="InterPro"/>
</dbReference>
<name>A0A0F9GA97_9ZZZZ</name>
<dbReference type="InterPro" id="IPR036977">
    <property type="entry name" value="DNA_primase_Znf_CHC2"/>
</dbReference>
<dbReference type="GO" id="GO:0008270">
    <property type="term" value="F:zinc ion binding"/>
    <property type="evidence" value="ECO:0007669"/>
    <property type="project" value="InterPro"/>
</dbReference>
<comment type="caution">
    <text evidence="3">The sequence shown here is derived from an EMBL/GenBank/DDBJ whole genome shotgun (WGS) entry which is preliminary data.</text>
</comment>
<evidence type="ECO:0000256" key="1">
    <source>
        <dbReference type="SAM" id="MobiDB-lite"/>
    </source>
</evidence>
<dbReference type="GO" id="GO:0003677">
    <property type="term" value="F:DNA binding"/>
    <property type="evidence" value="ECO:0007669"/>
    <property type="project" value="InterPro"/>
</dbReference>
<dbReference type="InterPro" id="IPR002694">
    <property type="entry name" value="Znf_CHC2"/>
</dbReference>
<sequence>MLAMERSHEGRSTGASSAVYPPGEAPNGRGTERERQNMPGVDFSVLRREITMQQVLDLLDFQATSHSGDQLHGPCPVHGSTSAGSRVFSVNLSRGRYYCHKCESQGNQLELWSAVRDLPLYDAAVDLCGMLGREVPWIEQW</sequence>
<dbReference type="Gene3D" id="3.90.580.10">
    <property type="entry name" value="Zinc finger, CHC2-type domain"/>
    <property type="match status" value="1"/>
</dbReference>
<feature type="region of interest" description="Disordered" evidence="1">
    <location>
        <begin position="1"/>
        <end position="38"/>
    </location>
</feature>
<feature type="compositionally biased region" description="Basic and acidic residues" evidence="1">
    <location>
        <begin position="1"/>
        <end position="11"/>
    </location>
</feature>
<organism evidence="3">
    <name type="scientific">marine sediment metagenome</name>
    <dbReference type="NCBI Taxonomy" id="412755"/>
    <lineage>
        <taxon>unclassified sequences</taxon>
        <taxon>metagenomes</taxon>
        <taxon>ecological metagenomes</taxon>
    </lineage>
</organism>
<evidence type="ECO:0000259" key="2">
    <source>
        <dbReference type="Pfam" id="PF01807"/>
    </source>
</evidence>
<dbReference type="AlphaFoldDB" id="A0A0F9GA97"/>
<proteinExistence type="predicted"/>